<gene>
    <name evidence="3" type="ORF">GWK08_09295</name>
</gene>
<dbReference type="AlphaFoldDB" id="A0A6P0UJT6"/>
<dbReference type="Pfam" id="PF06580">
    <property type="entry name" value="His_kinase"/>
    <property type="match status" value="1"/>
</dbReference>
<dbReference type="EMBL" id="JAABOO010000002">
    <property type="protein sequence ID" value="NER13631.1"/>
    <property type="molecule type" value="Genomic_DNA"/>
</dbReference>
<keyword evidence="1" id="KW-0812">Transmembrane</keyword>
<feature type="transmembrane region" description="Helical" evidence="1">
    <location>
        <begin position="12"/>
        <end position="28"/>
    </location>
</feature>
<dbReference type="InterPro" id="IPR050640">
    <property type="entry name" value="Bact_2-comp_sensor_kinase"/>
</dbReference>
<keyword evidence="3" id="KW-0808">Transferase</keyword>
<accession>A0A6P0UJT6</accession>
<proteinExistence type="predicted"/>
<evidence type="ECO:0000259" key="2">
    <source>
        <dbReference type="Pfam" id="PF06580"/>
    </source>
</evidence>
<keyword evidence="3" id="KW-0418">Kinase</keyword>
<name>A0A6P0UJT6_9FLAO</name>
<dbReference type="InterPro" id="IPR036890">
    <property type="entry name" value="HATPase_C_sf"/>
</dbReference>
<dbReference type="Proteomes" id="UP000468581">
    <property type="component" value="Unassembled WGS sequence"/>
</dbReference>
<dbReference type="Gene3D" id="3.30.565.10">
    <property type="entry name" value="Histidine kinase-like ATPase, C-terminal domain"/>
    <property type="match status" value="1"/>
</dbReference>
<keyword evidence="4" id="KW-1185">Reference proteome</keyword>
<feature type="transmembrane region" description="Helical" evidence="1">
    <location>
        <begin position="34"/>
        <end position="52"/>
    </location>
</feature>
<keyword evidence="1" id="KW-1133">Transmembrane helix</keyword>
<sequence length="255" mass="29833">MKAFLRSYWSPILMLLLLAFTMMVGNTADFRVNISLLILVVFGFVFLIQWLFQKKKIAQLQAINTQAELSLLKSQVDPHFYFNTLNNLYALSNRKSEKAPEMILKLSEIMRYVIYKGNEKEVSLKEEIKYLENYIELQKLRFQDKVEINFSKNGVSDHLQIAPLLLIIPLENAFKHGVDSIVKDAYININLTTVKQQLFVEVINNFEEEDKTETTGGIGLKNLKRRLQLLYGNDYEMVINKEKNEYKFQLLIHLK</sequence>
<evidence type="ECO:0000313" key="4">
    <source>
        <dbReference type="Proteomes" id="UP000468581"/>
    </source>
</evidence>
<dbReference type="GO" id="GO:0000155">
    <property type="term" value="F:phosphorelay sensor kinase activity"/>
    <property type="evidence" value="ECO:0007669"/>
    <property type="project" value="InterPro"/>
</dbReference>
<dbReference type="PANTHER" id="PTHR34220">
    <property type="entry name" value="SENSOR HISTIDINE KINASE YPDA"/>
    <property type="match status" value="1"/>
</dbReference>
<evidence type="ECO:0000256" key="1">
    <source>
        <dbReference type="SAM" id="Phobius"/>
    </source>
</evidence>
<comment type="caution">
    <text evidence="3">The sequence shown here is derived from an EMBL/GenBank/DDBJ whole genome shotgun (WGS) entry which is preliminary data.</text>
</comment>
<evidence type="ECO:0000313" key="3">
    <source>
        <dbReference type="EMBL" id="NER13631.1"/>
    </source>
</evidence>
<dbReference type="GO" id="GO:0016020">
    <property type="term" value="C:membrane"/>
    <property type="evidence" value="ECO:0007669"/>
    <property type="project" value="InterPro"/>
</dbReference>
<protein>
    <submittedName>
        <fullName evidence="3">Sensor histidine kinase</fullName>
    </submittedName>
</protein>
<feature type="domain" description="Signal transduction histidine kinase internal region" evidence="2">
    <location>
        <begin position="67"/>
        <end position="145"/>
    </location>
</feature>
<reference evidence="3 4" key="1">
    <citation type="submission" date="2020-01" db="EMBL/GenBank/DDBJ databases">
        <title>Leptobacterium flavescens.</title>
        <authorList>
            <person name="Wang G."/>
        </authorList>
    </citation>
    <scope>NUCLEOTIDE SEQUENCE [LARGE SCALE GENOMIC DNA]</scope>
    <source>
        <strain evidence="3 4">KCTC 22160</strain>
    </source>
</reference>
<organism evidence="3 4">
    <name type="scientific">Leptobacterium flavescens</name>
    <dbReference type="NCBI Taxonomy" id="472055"/>
    <lineage>
        <taxon>Bacteria</taxon>
        <taxon>Pseudomonadati</taxon>
        <taxon>Bacteroidota</taxon>
        <taxon>Flavobacteriia</taxon>
        <taxon>Flavobacteriales</taxon>
        <taxon>Flavobacteriaceae</taxon>
        <taxon>Leptobacterium</taxon>
    </lineage>
</organism>
<dbReference type="PANTHER" id="PTHR34220:SF7">
    <property type="entry name" value="SENSOR HISTIDINE KINASE YPDA"/>
    <property type="match status" value="1"/>
</dbReference>
<dbReference type="RefSeq" id="WP_163606695.1">
    <property type="nucleotide sequence ID" value="NZ_JAABOO010000002.1"/>
</dbReference>
<dbReference type="InterPro" id="IPR010559">
    <property type="entry name" value="Sig_transdc_His_kin_internal"/>
</dbReference>
<keyword evidence="1" id="KW-0472">Membrane</keyword>